<evidence type="ECO:0000256" key="9">
    <source>
        <dbReference type="ARBA" id="ARBA00066461"/>
    </source>
</evidence>
<reference evidence="15" key="1">
    <citation type="journal article" date="2014" name="Int. J. Syst. Evol. Microbiol.">
        <title>Complete genome sequence of Corynebacterium casei LMG S-19264T (=DSM 44701T), isolated from a smear-ripened cheese.</title>
        <authorList>
            <consortium name="US DOE Joint Genome Institute (JGI-PGF)"/>
            <person name="Walter F."/>
            <person name="Albersmeier A."/>
            <person name="Kalinowski J."/>
            <person name="Ruckert C."/>
        </authorList>
    </citation>
    <scope>NUCLEOTIDE SEQUENCE</scope>
    <source>
        <strain evidence="15">CGMCC 1.15322</strain>
    </source>
</reference>
<dbReference type="InterPro" id="IPR009100">
    <property type="entry name" value="AcylCoA_DH/oxidase_NM_dom_sf"/>
</dbReference>
<dbReference type="Pfam" id="PF00441">
    <property type="entry name" value="Acyl-CoA_dh_1"/>
    <property type="match status" value="1"/>
</dbReference>
<dbReference type="GO" id="GO:0033539">
    <property type="term" value="P:fatty acid beta-oxidation using acyl-CoA dehydrogenase"/>
    <property type="evidence" value="ECO:0007669"/>
    <property type="project" value="TreeGrafter"/>
</dbReference>
<dbReference type="PANTHER" id="PTHR48083:SF2">
    <property type="entry name" value="MEDIUM-CHAIN SPECIFIC ACYL-COA DEHYDROGENASE, MITOCHONDRIAL"/>
    <property type="match status" value="1"/>
</dbReference>
<evidence type="ECO:0000256" key="7">
    <source>
        <dbReference type="ARBA" id="ARBA00023002"/>
    </source>
</evidence>
<dbReference type="GO" id="GO:0005737">
    <property type="term" value="C:cytoplasm"/>
    <property type="evidence" value="ECO:0007669"/>
    <property type="project" value="TreeGrafter"/>
</dbReference>
<dbReference type="InterPro" id="IPR050741">
    <property type="entry name" value="Acyl-CoA_dehydrogenase"/>
</dbReference>
<dbReference type="GO" id="GO:0003995">
    <property type="term" value="F:acyl-CoA dehydrogenase activity"/>
    <property type="evidence" value="ECO:0007669"/>
    <property type="project" value="InterPro"/>
</dbReference>
<dbReference type="InterPro" id="IPR036250">
    <property type="entry name" value="AcylCo_DH-like_C"/>
</dbReference>
<dbReference type="AlphaFoldDB" id="A0A916SAF1"/>
<evidence type="ECO:0000256" key="8">
    <source>
        <dbReference type="ARBA" id="ARBA00052938"/>
    </source>
</evidence>
<dbReference type="InterPro" id="IPR037069">
    <property type="entry name" value="AcylCoA_DH/ox_N_sf"/>
</dbReference>
<comment type="caution">
    <text evidence="15">The sequence shown here is derived from an EMBL/GenBank/DDBJ whole genome shotgun (WGS) entry which is preliminary data.</text>
</comment>
<reference evidence="15" key="2">
    <citation type="submission" date="2020-09" db="EMBL/GenBank/DDBJ databases">
        <authorList>
            <person name="Sun Q."/>
            <person name="Zhou Y."/>
        </authorList>
    </citation>
    <scope>NUCLEOTIDE SEQUENCE</scope>
    <source>
        <strain evidence="15">CGMCC 1.15322</strain>
    </source>
</reference>
<dbReference type="InterPro" id="IPR006089">
    <property type="entry name" value="Acyl-CoA_DH_CS"/>
</dbReference>
<dbReference type="InterPro" id="IPR009075">
    <property type="entry name" value="AcylCo_DH/oxidase_C"/>
</dbReference>
<dbReference type="InterPro" id="IPR006091">
    <property type="entry name" value="Acyl-CoA_Oxase/DH_mid-dom"/>
</dbReference>
<sequence>MFDHDAGLPEELIQIRDTTRRFMRKEVKAAEDQVPHDAFELPEHLLKPLQEKAKAMGLWAVRSPIEYGGGGMSLLATAVIAEETARCRMGAYIPACGATGSNPPAPMLLGTREQIERFAVPAIRDGKKAFVAISEASGGSDPARSIRTRAVFNGDRYVLNGAKMWITGAASASWGLVFARTGEQGQRGGITCFIVDGKPKGMTCREIPVIRSWSPYEVVFEDVEIPVEQRLGEEGQGFALCEKWLVEGRVPYAAGTIGIAQAALQIAIDWAREREVFRSKLAEKQAIQWMVADSEMELRAARLLIFEAARRGDAGLNFKTEASIAKVVATETAGRVVDRCIQILGGMGVSKEMPLERWYREMRIKRIGEGPSEVHRMVLAREMFNAV</sequence>
<dbReference type="Pfam" id="PF02771">
    <property type="entry name" value="Acyl-CoA_dh_N"/>
    <property type="match status" value="1"/>
</dbReference>
<feature type="domain" description="Acyl-CoA oxidase/dehydrogenase middle" evidence="13">
    <location>
        <begin position="132"/>
        <end position="223"/>
    </location>
</feature>
<evidence type="ECO:0000256" key="4">
    <source>
        <dbReference type="ARBA" id="ARBA00022630"/>
    </source>
</evidence>
<dbReference type="GO" id="GO:0016787">
    <property type="term" value="F:hydrolase activity"/>
    <property type="evidence" value="ECO:0007669"/>
    <property type="project" value="UniProtKB-KW"/>
</dbReference>
<comment type="cofactor">
    <cofactor evidence="1">
        <name>FAD</name>
        <dbReference type="ChEBI" id="CHEBI:57692"/>
    </cofactor>
</comment>
<keyword evidence="4" id="KW-0285">Flavoprotein</keyword>
<evidence type="ECO:0000256" key="11">
    <source>
        <dbReference type="ARBA" id="ARBA00075603"/>
    </source>
</evidence>
<dbReference type="PROSITE" id="PS00073">
    <property type="entry name" value="ACYL_COA_DH_2"/>
    <property type="match status" value="1"/>
</dbReference>
<evidence type="ECO:0000256" key="5">
    <source>
        <dbReference type="ARBA" id="ARBA00022801"/>
    </source>
</evidence>
<protein>
    <recommendedName>
        <fullName evidence="10">3-sulfinopropanoyl-CoA desulfinase</fullName>
        <ecNumber evidence="9">3.13.1.4</ecNumber>
    </recommendedName>
    <alternativeName>
        <fullName evidence="11">3-sulfinopropionyl coenzyme A desulfinase</fullName>
    </alternativeName>
    <alternativeName>
        <fullName evidence="3">Medium-chain specific acyl-CoA dehydrogenase, mitochondrial</fullName>
    </alternativeName>
</protein>
<dbReference type="Gene3D" id="1.10.540.10">
    <property type="entry name" value="Acyl-CoA dehydrogenase/oxidase, N-terminal domain"/>
    <property type="match status" value="1"/>
</dbReference>
<dbReference type="InterPro" id="IPR013786">
    <property type="entry name" value="AcylCoA_DH/ox_N"/>
</dbReference>
<proteinExistence type="inferred from homology"/>
<evidence type="ECO:0000256" key="3">
    <source>
        <dbReference type="ARBA" id="ARBA00019125"/>
    </source>
</evidence>
<evidence type="ECO:0000259" key="13">
    <source>
        <dbReference type="Pfam" id="PF02770"/>
    </source>
</evidence>
<dbReference type="GO" id="GO:0050660">
    <property type="term" value="F:flavin adenine dinucleotide binding"/>
    <property type="evidence" value="ECO:0007669"/>
    <property type="project" value="InterPro"/>
</dbReference>
<keyword evidence="7" id="KW-0560">Oxidoreductase</keyword>
<evidence type="ECO:0000256" key="2">
    <source>
        <dbReference type="ARBA" id="ARBA00009347"/>
    </source>
</evidence>
<accession>A0A916SAF1</accession>
<evidence type="ECO:0000313" key="16">
    <source>
        <dbReference type="Proteomes" id="UP000620596"/>
    </source>
</evidence>
<dbReference type="EMBL" id="BMIG01000002">
    <property type="protein sequence ID" value="GGA90619.1"/>
    <property type="molecule type" value="Genomic_DNA"/>
</dbReference>
<evidence type="ECO:0000256" key="6">
    <source>
        <dbReference type="ARBA" id="ARBA00022827"/>
    </source>
</evidence>
<keyword evidence="6" id="KW-0274">FAD</keyword>
<name>A0A916SAF1_9BURK</name>
<comment type="catalytic activity">
    <reaction evidence="8">
        <text>3-sulfinopropanoyl-CoA + H2O = propanoyl-CoA + sulfite + H(+)</text>
        <dbReference type="Rhea" id="RHEA:41624"/>
        <dbReference type="ChEBI" id="CHEBI:15377"/>
        <dbReference type="ChEBI" id="CHEBI:15378"/>
        <dbReference type="ChEBI" id="CHEBI:17359"/>
        <dbReference type="ChEBI" id="CHEBI:57392"/>
        <dbReference type="ChEBI" id="CHEBI:78349"/>
        <dbReference type="EC" id="3.13.1.4"/>
    </reaction>
    <physiologicalReaction direction="left-to-right" evidence="8">
        <dbReference type="Rhea" id="RHEA:41625"/>
    </physiologicalReaction>
</comment>
<dbReference type="Gene3D" id="2.40.110.10">
    <property type="entry name" value="Butyryl-CoA Dehydrogenase, subunit A, domain 2"/>
    <property type="match status" value="1"/>
</dbReference>
<evidence type="ECO:0000259" key="12">
    <source>
        <dbReference type="Pfam" id="PF00441"/>
    </source>
</evidence>
<evidence type="ECO:0000259" key="14">
    <source>
        <dbReference type="Pfam" id="PF02771"/>
    </source>
</evidence>
<dbReference type="Gene3D" id="1.20.140.10">
    <property type="entry name" value="Butyryl-CoA Dehydrogenase, subunit A, domain 3"/>
    <property type="match status" value="1"/>
</dbReference>
<dbReference type="SUPFAM" id="SSF47203">
    <property type="entry name" value="Acyl-CoA dehydrogenase C-terminal domain-like"/>
    <property type="match status" value="1"/>
</dbReference>
<keyword evidence="5" id="KW-0378">Hydrolase</keyword>
<feature type="domain" description="Acyl-CoA dehydrogenase/oxidase C-terminal" evidence="12">
    <location>
        <begin position="235"/>
        <end position="383"/>
    </location>
</feature>
<dbReference type="PANTHER" id="PTHR48083">
    <property type="entry name" value="MEDIUM-CHAIN SPECIFIC ACYL-COA DEHYDROGENASE, MITOCHONDRIAL-RELATED"/>
    <property type="match status" value="1"/>
</dbReference>
<evidence type="ECO:0000313" key="15">
    <source>
        <dbReference type="EMBL" id="GGA90619.1"/>
    </source>
</evidence>
<comment type="similarity">
    <text evidence="2">Belongs to the acyl-CoA dehydrogenase family.</text>
</comment>
<evidence type="ECO:0000256" key="1">
    <source>
        <dbReference type="ARBA" id="ARBA00001974"/>
    </source>
</evidence>
<organism evidence="15 16">
    <name type="scientific">Polaromonas eurypsychrophila</name>
    <dbReference type="NCBI Taxonomy" id="1614635"/>
    <lineage>
        <taxon>Bacteria</taxon>
        <taxon>Pseudomonadati</taxon>
        <taxon>Pseudomonadota</taxon>
        <taxon>Betaproteobacteria</taxon>
        <taxon>Burkholderiales</taxon>
        <taxon>Comamonadaceae</taxon>
        <taxon>Polaromonas</taxon>
    </lineage>
</organism>
<keyword evidence="16" id="KW-1185">Reference proteome</keyword>
<dbReference type="FunFam" id="1.20.140.10:FF:000004">
    <property type="entry name" value="Acyl-CoA dehydrogenase FadE25"/>
    <property type="match status" value="1"/>
</dbReference>
<feature type="domain" description="Acyl-CoA dehydrogenase/oxidase N-terminal" evidence="14">
    <location>
        <begin position="10"/>
        <end position="121"/>
    </location>
</feature>
<gene>
    <name evidence="15" type="primary">acd</name>
    <name evidence="15" type="ORF">GCM10011496_09430</name>
</gene>
<dbReference type="RefSeq" id="WP_188707068.1">
    <property type="nucleotide sequence ID" value="NZ_BMIG01000002.1"/>
</dbReference>
<dbReference type="Proteomes" id="UP000620596">
    <property type="component" value="Unassembled WGS sequence"/>
</dbReference>
<dbReference type="SUPFAM" id="SSF56645">
    <property type="entry name" value="Acyl-CoA dehydrogenase NM domain-like"/>
    <property type="match status" value="1"/>
</dbReference>
<dbReference type="InterPro" id="IPR046373">
    <property type="entry name" value="Acyl-CoA_Oxase/DH_mid-dom_sf"/>
</dbReference>
<dbReference type="Pfam" id="PF02770">
    <property type="entry name" value="Acyl-CoA_dh_M"/>
    <property type="match status" value="1"/>
</dbReference>
<dbReference type="EC" id="3.13.1.4" evidence="9"/>
<evidence type="ECO:0000256" key="10">
    <source>
        <dbReference type="ARBA" id="ARBA00068311"/>
    </source>
</evidence>